<protein>
    <submittedName>
        <fullName evidence="2">Uncharacterized protein</fullName>
    </submittedName>
</protein>
<organism evidence="2 3">
    <name type="scientific">Saccharomonospora viridis</name>
    <dbReference type="NCBI Taxonomy" id="1852"/>
    <lineage>
        <taxon>Bacteria</taxon>
        <taxon>Bacillati</taxon>
        <taxon>Actinomycetota</taxon>
        <taxon>Actinomycetes</taxon>
        <taxon>Pseudonocardiales</taxon>
        <taxon>Pseudonocardiaceae</taxon>
        <taxon>Saccharomonospora</taxon>
    </lineage>
</organism>
<feature type="compositionally biased region" description="Low complexity" evidence="1">
    <location>
        <begin position="117"/>
        <end position="131"/>
    </location>
</feature>
<sequence>MIVNNPRFPLEVLPATKPSEVEPWISRHWTSPDSMALSRHATSASSPRCHRPVRPRTGARIVAPGAHGGVASIWLGPRMNPSPSAWRWPASSATRRISPRPPATSSTPNRGWWPICARRTASSTGSTPSGTCAKPSAEREPPTPSPPPGTGRSAAGTQLRPNPPPHALRRGPDGEAS</sequence>
<gene>
    <name evidence="2" type="ORF">MINT15_02630</name>
</gene>
<dbReference type="Proteomes" id="UP000030848">
    <property type="component" value="Unassembled WGS sequence"/>
</dbReference>
<evidence type="ECO:0000313" key="2">
    <source>
        <dbReference type="EMBL" id="KHF45962.1"/>
    </source>
</evidence>
<proteinExistence type="predicted"/>
<dbReference type="AlphaFoldDB" id="A0A837DF91"/>
<reference evidence="2 3" key="1">
    <citation type="submission" date="2014-10" db="EMBL/GenBank/DDBJ databases">
        <title>Genome sequence of Micropolyspora internatus JCM3315.</title>
        <authorList>
            <person name="Shin S.-K."/>
            <person name="Yi H."/>
        </authorList>
    </citation>
    <scope>NUCLEOTIDE SEQUENCE [LARGE SCALE GENOMIC DNA]</scope>
    <source>
        <strain evidence="2 3">JCM 3315</strain>
    </source>
</reference>
<feature type="compositionally biased region" description="Low complexity" evidence="1">
    <location>
        <begin position="81"/>
        <end position="96"/>
    </location>
</feature>
<accession>A0A837DF91</accession>
<dbReference type="EMBL" id="JRZE01000001">
    <property type="protein sequence ID" value="KHF45962.1"/>
    <property type="molecule type" value="Genomic_DNA"/>
</dbReference>
<evidence type="ECO:0000313" key="3">
    <source>
        <dbReference type="Proteomes" id="UP000030848"/>
    </source>
</evidence>
<feature type="region of interest" description="Disordered" evidence="1">
    <location>
        <begin position="81"/>
        <end position="177"/>
    </location>
</feature>
<comment type="caution">
    <text evidence="2">The sequence shown here is derived from an EMBL/GenBank/DDBJ whole genome shotgun (WGS) entry which is preliminary data.</text>
</comment>
<evidence type="ECO:0000256" key="1">
    <source>
        <dbReference type="SAM" id="MobiDB-lite"/>
    </source>
</evidence>
<name>A0A837DF91_9PSEU</name>